<organism evidence="1 2">
    <name type="scientific">Manihot esculenta</name>
    <name type="common">Cassava</name>
    <name type="synonym">Jatropha manihot</name>
    <dbReference type="NCBI Taxonomy" id="3983"/>
    <lineage>
        <taxon>Eukaryota</taxon>
        <taxon>Viridiplantae</taxon>
        <taxon>Streptophyta</taxon>
        <taxon>Embryophyta</taxon>
        <taxon>Tracheophyta</taxon>
        <taxon>Spermatophyta</taxon>
        <taxon>Magnoliopsida</taxon>
        <taxon>eudicotyledons</taxon>
        <taxon>Gunneridae</taxon>
        <taxon>Pentapetalae</taxon>
        <taxon>rosids</taxon>
        <taxon>fabids</taxon>
        <taxon>Malpighiales</taxon>
        <taxon>Euphorbiaceae</taxon>
        <taxon>Crotonoideae</taxon>
        <taxon>Manihoteae</taxon>
        <taxon>Manihot</taxon>
    </lineage>
</organism>
<keyword evidence="2" id="KW-1185">Reference proteome</keyword>
<dbReference type="Proteomes" id="UP000091857">
    <property type="component" value="Chromosome 9"/>
</dbReference>
<accession>A0ACB7H626</accession>
<name>A0ACB7H626_MANES</name>
<comment type="caution">
    <text evidence="1">The sequence shown here is derived from an EMBL/GenBank/DDBJ whole genome shotgun (WGS) entry which is preliminary data.</text>
</comment>
<evidence type="ECO:0000313" key="2">
    <source>
        <dbReference type="Proteomes" id="UP000091857"/>
    </source>
</evidence>
<protein>
    <submittedName>
        <fullName evidence="1">Uncharacterized protein</fullName>
    </submittedName>
</protein>
<reference evidence="2" key="1">
    <citation type="journal article" date="2016" name="Nat. Biotechnol.">
        <title>Sequencing wild and cultivated cassava and related species reveals extensive interspecific hybridization and genetic diversity.</title>
        <authorList>
            <person name="Bredeson J.V."/>
            <person name="Lyons J.B."/>
            <person name="Prochnik S.E."/>
            <person name="Wu G.A."/>
            <person name="Ha C.M."/>
            <person name="Edsinger-Gonzales E."/>
            <person name="Grimwood J."/>
            <person name="Schmutz J."/>
            <person name="Rabbi I.Y."/>
            <person name="Egesi C."/>
            <person name="Nauluvula P."/>
            <person name="Lebot V."/>
            <person name="Ndunguru J."/>
            <person name="Mkamilo G."/>
            <person name="Bart R.S."/>
            <person name="Setter T.L."/>
            <person name="Gleadow R.M."/>
            <person name="Kulakow P."/>
            <person name="Ferguson M.E."/>
            <person name="Rounsley S."/>
            <person name="Rokhsar D.S."/>
        </authorList>
    </citation>
    <scope>NUCLEOTIDE SEQUENCE [LARGE SCALE GENOMIC DNA]</scope>
    <source>
        <strain evidence="2">cv. AM560-2</strain>
    </source>
</reference>
<dbReference type="EMBL" id="CM004395">
    <property type="protein sequence ID" value="KAG8648133.1"/>
    <property type="molecule type" value="Genomic_DNA"/>
</dbReference>
<sequence>MCVFLCLCFFVLLSISLSHCKWHSVFIKLQHQPLLSHLSRTLSYHGSEKIGGSQHTQL</sequence>
<evidence type="ECO:0000313" key="1">
    <source>
        <dbReference type="EMBL" id="KAG8648133.1"/>
    </source>
</evidence>
<gene>
    <name evidence="1" type="ORF">MANES_09G154250v8</name>
</gene>
<proteinExistence type="predicted"/>